<comment type="similarity">
    <text evidence="5 6">Belongs to the universal ribosomal protein uL14 family.</text>
</comment>
<reference evidence="10" key="1">
    <citation type="submission" date="2018-10" db="EMBL/GenBank/DDBJ databases">
        <authorList>
            <person name="Peiro R."/>
            <person name="Begona"/>
            <person name="Cbmso G."/>
            <person name="Lopez M."/>
            <person name="Gonzalez S."/>
            <person name="Sacristan E."/>
            <person name="Castillo E."/>
        </authorList>
    </citation>
    <scope>NUCLEOTIDE SEQUENCE [LARGE SCALE GENOMIC DNA]</scope>
</reference>
<dbReference type="Gene3D" id="2.40.150.20">
    <property type="entry name" value="Ribosomal protein L14"/>
    <property type="match status" value="1"/>
</dbReference>
<reference evidence="8 11" key="3">
    <citation type="submission" date="2019-11" db="EMBL/GenBank/DDBJ databases">
        <title>Whole-genome sequence of Rhodoplanes serenus DSM 18633, type strain.</title>
        <authorList>
            <person name="Kyndt J.A."/>
            <person name="Meyer T.E."/>
        </authorList>
    </citation>
    <scope>NUCLEOTIDE SEQUENCE [LARGE SCALE GENOMIC DNA]</scope>
    <source>
        <strain evidence="8 11">DSM 18633</strain>
    </source>
</reference>
<evidence type="ECO:0000313" key="9">
    <source>
        <dbReference type="EMBL" id="VCU09093.1"/>
    </source>
</evidence>
<dbReference type="SMART" id="SM01374">
    <property type="entry name" value="Ribosomal_L14"/>
    <property type="match status" value="1"/>
</dbReference>
<evidence type="ECO:0000256" key="2">
    <source>
        <dbReference type="ARBA" id="ARBA00022884"/>
    </source>
</evidence>
<protein>
    <recommendedName>
        <fullName evidence="5">Large ribosomal subunit protein uL14</fullName>
    </recommendedName>
</protein>
<dbReference type="GO" id="GO:0006412">
    <property type="term" value="P:translation"/>
    <property type="evidence" value="ECO:0007669"/>
    <property type="project" value="UniProtKB-UniRule"/>
</dbReference>
<comment type="function">
    <text evidence="5 7">Binds to 23S rRNA. Forms part of two intersubunit bridges in the 70S ribosome.</text>
</comment>
<dbReference type="GO" id="GO:0070180">
    <property type="term" value="F:large ribosomal subunit rRNA binding"/>
    <property type="evidence" value="ECO:0007669"/>
    <property type="project" value="TreeGrafter"/>
</dbReference>
<evidence type="ECO:0000256" key="4">
    <source>
        <dbReference type="ARBA" id="ARBA00023274"/>
    </source>
</evidence>
<dbReference type="PANTHER" id="PTHR11761:SF3">
    <property type="entry name" value="LARGE RIBOSOMAL SUBUNIT PROTEIN UL14M"/>
    <property type="match status" value="1"/>
</dbReference>
<evidence type="ECO:0000256" key="1">
    <source>
        <dbReference type="ARBA" id="ARBA00022730"/>
    </source>
</evidence>
<dbReference type="InterPro" id="IPR019972">
    <property type="entry name" value="Ribosomal_uL14_CS"/>
</dbReference>
<dbReference type="OrthoDB" id="9806379at2"/>
<dbReference type="Proteomes" id="UP000289200">
    <property type="component" value="Unassembled WGS sequence"/>
</dbReference>
<evidence type="ECO:0000256" key="6">
    <source>
        <dbReference type="RuleBase" id="RU003949"/>
    </source>
</evidence>
<dbReference type="GO" id="GO:0022625">
    <property type="term" value="C:cytosolic large ribosomal subunit"/>
    <property type="evidence" value="ECO:0007669"/>
    <property type="project" value="TreeGrafter"/>
</dbReference>
<keyword evidence="2 5" id="KW-0694">RNA-binding</keyword>
<dbReference type="SUPFAM" id="SSF50193">
    <property type="entry name" value="Ribosomal protein L14"/>
    <property type="match status" value="1"/>
</dbReference>
<dbReference type="InterPro" id="IPR036853">
    <property type="entry name" value="Ribosomal_uL14_sf"/>
</dbReference>
<sequence length="122" mass="13443">MIQMQTNLDVADNSGARRVMCIKVLGGSKRKYATIGDVIVVSVKEAIPRGRVKKGDVMKAVVVRVAKDIRRPDGSVIRFDRNAAVLINPQMEPVGTRIFGPVPRELRAKNHMKIISLAPEVL</sequence>
<reference evidence="9" key="2">
    <citation type="submission" date="2018-10" db="EMBL/GenBank/DDBJ databases">
        <authorList>
            <person name="Peiro R."/>
            <person name="Begona"/>
            <person name="Cbmso G."/>
            <person name="Lopez M."/>
            <person name="Gonzalez S."/>
            <person name="Sacristan E."/>
            <person name="Castillo E."/>
        </authorList>
    </citation>
    <scope>NUCLEOTIDE SEQUENCE</scope>
    <source>
        <strain evidence="9">Rhod_genome</strain>
    </source>
</reference>
<dbReference type="InterPro" id="IPR000218">
    <property type="entry name" value="Ribosomal_uL14"/>
</dbReference>
<dbReference type="InterPro" id="IPR005745">
    <property type="entry name" value="Ribosomal_uL14_bac-type"/>
</dbReference>
<dbReference type="PANTHER" id="PTHR11761">
    <property type="entry name" value="50S/60S RIBOSOMAL PROTEIN L14/L23"/>
    <property type="match status" value="1"/>
</dbReference>
<evidence type="ECO:0000313" key="8">
    <source>
        <dbReference type="EMBL" id="MTW15791.1"/>
    </source>
</evidence>
<dbReference type="EMBL" id="WNKV01000003">
    <property type="protein sequence ID" value="MTW15791.1"/>
    <property type="molecule type" value="Genomic_DNA"/>
</dbReference>
<dbReference type="RefSeq" id="WP_111383548.1">
    <property type="nucleotide sequence ID" value="NZ_NPEW01000008.1"/>
</dbReference>
<comment type="caution">
    <text evidence="8">The sequence shown here is derived from an EMBL/GenBank/DDBJ whole genome shotgun (WGS) entry which is preliminary data.</text>
</comment>
<evidence type="ECO:0000256" key="3">
    <source>
        <dbReference type="ARBA" id="ARBA00022980"/>
    </source>
</evidence>
<dbReference type="FunFam" id="2.40.150.20:FF:000001">
    <property type="entry name" value="50S ribosomal protein L14"/>
    <property type="match status" value="1"/>
</dbReference>
<dbReference type="PROSITE" id="PS00049">
    <property type="entry name" value="RIBOSOMAL_L14"/>
    <property type="match status" value="1"/>
</dbReference>
<proteinExistence type="inferred from homology"/>
<dbReference type="CDD" id="cd00337">
    <property type="entry name" value="Ribosomal_uL14"/>
    <property type="match status" value="1"/>
</dbReference>
<dbReference type="EMBL" id="UWOC01000140">
    <property type="protein sequence ID" value="VCU09093.1"/>
    <property type="molecule type" value="Genomic_DNA"/>
</dbReference>
<evidence type="ECO:0000313" key="11">
    <source>
        <dbReference type="Proteomes" id="UP000438991"/>
    </source>
</evidence>
<comment type="subunit">
    <text evidence="5">Part of the 50S ribosomal subunit. Forms a cluster with proteins L3 and L19. In the 70S ribosome, L14 and L19 interact and together make contacts with the 16S rRNA in bridges B5 and B8.</text>
</comment>
<evidence type="ECO:0000313" key="10">
    <source>
        <dbReference type="Proteomes" id="UP000289200"/>
    </source>
</evidence>
<evidence type="ECO:0000256" key="5">
    <source>
        <dbReference type="HAMAP-Rule" id="MF_01367"/>
    </source>
</evidence>
<keyword evidence="1 5" id="KW-0699">rRNA-binding</keyword>
<name>A0A327KD75_9BRAD</name>
<keyword evidence="4 5" id="KW-0687">Ribonucleoprotein</keyword>
<dbReference type="Pfam" id="PF00238">
    <property type="entry name" value="Ribosomal_L14"/>
    <property type="match status" value="1"/>
</dbReference>
<dbReference type="AlphaFoldDB" id="A0A327KD75"/>
<gene>
    <name evidence="5 8" type="primary">rplN</name>
    <name evidence="8" type="ORF">GJ689_06175</name>
    <name evidence="9" type="ORF">RHODGE_RHODGE_02266</name>
</gene>
<dbReference type="NCBIfam" id="TIGR01067">
    <property type="entry name" value="rplN_bact"/>
    <property type="match status" value="1"/>
</dbReference>
<dbReference type="Proteomes" id="UP000438991">
    <property type="component" value="Unassembled WGS sequence"/>
</dbReference>
<dbReference type="GO" id="GO:0003735">
    <property type="term" value="F:structural constituent of ribosome"/>
    <property type="evidence" value="ECO:0007669"/>
    <property type="project" value="InterPro"/>
</dbReference>
<accession>A0A327KD75</accession>
<keyword evidence="10" id="KW-1185">Reference proteome</keyword>
<organism evidence="8 11">
    <name type="scientific">Rhodoplanes serenus</name>
    <dbReference type="NCBI Taxonomy" id="200615"/>
    <lineage>
        <taxon>Bacteria</taxon>
        <taxon>Pseudomonadati</taxon>
        <taxon>Pseudomonadota</taxon>
        <taxon>Alphaproteobacteria</taxon>
        <taxon>Hyphomicrobiales</taxon>
        <taxon>Nitrobacteraceae</taxon>
        <taxon>Rhodoplanes</taxon>
    </lineage>
</organism>
<evidence type="ECO:0000256" key="7">
    <source>
        <dbReference type="RuleBase" id="RU003950"/>
    </source>
</evidence>
<keyword evidence="3 5" id="KW-0689">Ribosomal protein</keyword>
<dbReference type="HAMAP" id="MF_01367">
    <property type="entry name" value="Ribosomal_uL14"/>
    <property type="match status" value="1"/>
</dbReference>